<comment type="caution">
    <text evidence="2">The sequence shown here is derived from an EMBL/GenBank/DDBJ whole genome shotgun (WGS) entry which is preliminary data.</text>
</comment>
<dbReference type="HOGENOM" id="CLU_011974_0_0_1"/>
<dbReference type="AlphaFoldDB" id="K0KZU6"/>
<dbReference type="Proteomes" id="UP000009328">
    <property type="component" value="Unassembled WGS sequence"/>
</dbReference>
<feature type="compositionally biased region" description="Polar residues" evidence="1">
    <location>
        <begin position="499"/>
        <end position="509"/>
    </location>
</feature>
<feature type="region of interest" description="Disordered" evidence="1">
    <location>
        <begin position="497"/>
        <end position="521"/>
    </location>
</feature>
<name>K0KZU6_WICCF</name>
<evidence type="ECO:0000256" key="1">
    <source>
        <dbReference type="SAM" id="MobiDB-lite"/>
    </source>
</evidence>
<accession>K0KZU6</accession>
<evidence type="ECO:0000313" key="2">
    <source>
        <dbReference type="EMBL" id="CCH46864.1"/>
    </source>
</evidence>
<keyword evidence="3" id="KW-1185">Reference proteome</keyword>
<dbReference type="EMBL" id="CAIF01000277">
    <property type="protein sequence ID" value="CCH46864.1"/>
    <property type="molecule type" value="Genomic_DNA"/>
</dbReference>
<proteinExistence type="predicted"/>
<gene>
    <name evidence="2" type="ORF">BN7_6466</name>
</gene>
<organism evidence="2 3">
    <name type="scientific">Wickerhamomyces ciferrii (strain ATCC 14091 / BCRC 22168 / CBS 111 / JCM 3599 / NBRC 0793 / NRRL Y-1031 F-60-10)</name>
    <name type="common">Yeast</name>
    <name type="synonym">Pichia ciferrii</name>
    <dbReference type="NCBI Taxonomy" id="1206466"/>
    <lineage>
        <taxon>Eukaryota</taxon>
        <taxon>Fungi</taxon>
        <taxon>Dikarya</taxon>
        <taxon>Ascomycota</taxon>
        <taxon>Saccharomycotina</taxon>
        <taxon>Saccharomycetes</taxon>
        <taxon>Phaffomycetales</taxon>
        <taxon>Wickerhamomycetaceae</taxon>
        <taxon>Wickerhamomyces</taxon>
    </lineage>
</organism>
<protein>
    <submittedName>
        <fullName evidence="2">Uncharacterized protein</fullName>
    </submittedName>
</protein>
<evidence type="ECO:0000313" key="3">
    <source>
        <dbReference type="Proteomes" id="UP000009328"/>
    </source>
</evidence>
<sequence length="797" mass="93497">MFCTQLIYFANYHLKIQLLTFESLNIEVQLDSTMTNALEGFPYDLLQNGTLLQDTIQSIKHCFVDTNLYNFQLQELFRIRQKDKIDPTKDYYIDTHNTEELLKEMVDVFCSTRTKTDLELGNLGDELKLIGDGQIPEYFYGMWFIIIDIDILIKHLPLEPETVRKPKGSISRFSRDFKLVEFHRVEELTKIDFKANILQFDHFVKTILKKKFNYDTLVDFVKSVLNQYIHQLENNIITRSTTNPPTEQYLEFYFKNSFTEPIFFFFRKLLLNWDASFSIDSTSSKSLEGVFPKDLYESLSNDFKTYPEFLRNNEIFTDTSVDVSVNFKLGGITYKCGGIQIKDNLLSANMTPDDKFVRLNELFTQTLQYLISNEFTSYMMSDATSTLFFQLPNKNGHWSSNENGKSVELVKAPLKYIKFNSTEHRPQGSISLQGLICLHIFEHLKNLVPTITYQGLDYDGSIYKKIHEFDDLNYGTFMVELMENGVKIRSRYSNKPRLHSSSDINQITGPPSKRTRSGKLYSTDQYETKDDDFEYNIKESDNTFYIEDVFKLQVDLIVKQYKVLSQFSNGVCLKIILSSKDCFETFEPRKQFNMTGIKFNTNVFCKIYDLYQSKRLYDLVTGYGYDILASCECMGEYDESELNILASLEDMNIYPFFLNTIKQSFVREFIAFKRIEEWNLNHDEEDQIKTAKVLQYGWFDDLTLEGKYSLYGPFLLFEKLEFMNDNKINNSKRSKNYDKQIELLELAGIKHNDLEKHDLNYCFNNKDECFIVDFGSSSVDNDEILNKFDLDEFHPDD</sequence>
<dbReference type="InParanoid" id="K0KZU6"/>
<reference evidence="2 3" key="1">
    <citation type="journal article" date="2012" name="Eukaryot. Cell">
        <title>Draft genome sequence of Wickerhamomyces ciferrii NRRL Y-1031 F-60-10.</title>
        <authorList>
            <person name="Schneider J."/>
            <person name="Andrea H."/>
            <person name="Blom J."/>
            <person name="Jaenicke S."/>
            <person name="Ruckert C."/>
            <person name="Schorsch C."/>
            <person name="Szczepanowski R."/>
            <person name="Farwick M."/>
            <person name="Goesmann A."/>
            <person name="Puhler A."/>
            <person name="Schaffer S."/>
            <person name="Tauch A."/>
            <person name="Kohler T."/>
            <person name="Brinkrolf K."/>
        </authorList>
    </citation>
    <scope>NUCLEOTIDE SEQUENCE [LARGE SCALE GENOMIC DNA]</scope>
    <source>
        <strain evidence="3">ATCC 14091 / BCRC 22168 / CBS 111 / JCM 3599 / NBRC 0793 / NRRL Y-1031 F-60-10</strain>
    </source>
</reference>